<evidence type="ECO:0000256" key="2">
    <source>
        <dbReference type="ARBA" id="ARBA00034247"/>
    </source>
</evidence>
<protein>
    <recommendedName>
        <fullName evidence="1">diguanylate cyclase</fullName>
        <ecNumber evidence="1">2.7.7.65</ecNumber>
    </recommendedName>
</protein>
<dbReference type="InterPro" id="IPR000160">
    <property type="entry name" value="GGDEF_dom"/>
</dbReference>
<dbReference type="GO" id="GO:0005886">
    <property type="term" value="C:plasma membrane"/>
    <property type="evidence" value="ECO:0007669"/>
    <property type="project" value="TreeGrafter"/>
</dbReference>
<evidence type="ECO:0000313" key="7">
    <source>
        <dbReference type="Proteomes" id="UP000306416"/>
    </source>
</evidence>
<dbReference type="SMART" id="SM00267">
    <property type="entry name" value="GGDEF"/>
    <property type="match status" value="1"/>
</dbReference>
<dbReference type="SUPFAM" id="SSF158472">
    <property type="entry name" value="HAMP domain-like"/>
    <property type="match status" value="1"/>
</dbReference>
<keyword evidence="3" id="KW-0812">Transmembrane</keyword>
<dbReference type="EMBL" id="SRSC01000001">
    <property type="protein sequence ID" value="TGU74493.1"/>
    <property type="molecule type" value="Genomic_DNA"/>
</dbReference>
<dbReference type="InterPro" id="IPR043128">
    <property type="entry name" value="Rev_trsase/Diguanyl_cyclase"/>
</dbReference>
<dbReference type="CDD" id="cd06225">
    <property type="entry name" value="HAMP"/>
    <property type="match status" value="1"/>
</dbReference>
<dbReference type="SUPFAM" id="SSF55073">
    <property type="entry name" value="Nucleotide cyclase"/>
    <property type="match status" value="1"/>
</dbReference>
<dbReference type="PROSITE" id="PS50885">
    <property type="entry name" value="HAMP"/>
    <property type="match status" value="1"/>
</dbReference>
<dbReference type="Gene3D" id="3.30.70.270">
    <property type="match status" value="1"/>
</dbReference>
<keyword evidence="3" id="KW-0472">Membrane</keyword>
<evidence type="ECO:0000256" key="1">
    <source>
        <dbReference type="ARBA" id="ARBA00012528"/>
    </source>
</evidence>
<gene>
    <name evidence="6" type="ORF">E4633_03250</name>
</gene>
<feature type="transmembrane region" description="Helical" evidence="3">
    <location>
        <begin position="184"/>
        <end position="205"/>
    </location>
</feature>
<feature type="transmembrane region" description="Helical" evidence="3">
    <location>
        <begin position="20"/>
        <end position="44"/>
    </location>
</feature>
<dbReference type="AlphaFoldDB" id="A0A4S1CLP2"/>
<dbReference type="PANTHER" id="PTHR45138">
    <property type="entry name" value="REGULATORY COMPONENTS OF SENSORY TRANSDUCTION SYSTEM"/>
    <property type="match status" value="1"/>
</dbReference>
<dbReference type="Proteomes" id="UP000306416">
    <property type="component" value="Unassembled WGS sequence"/>
</dbReference>
<evidence type="ECO:0000313" key="6">
    <source>
        <dbReference type="EMBL" id="TGU74493.1"/>
    </source>
</evidence>
<dbReference type="GO" id="GO:1902201">
    <property type="term" value="P:negative regulation of bacterial-type flagellum-dependent cell motility"/>
    <property type="evidence" value="ECO:0007669"/>
    <property type="project" value="TreeGrafter"/>
</dbReference>
<dbReference type="CDD" id="cd01949">
    <property type="entry name" value="GGDEF"/>
    <property type="match status" value="1"/>
</dbReference>
<sequence>MSETASTRTSSRFSLSNLTLIQKITAGYAAMALFTAAALVFSSYNIYRSTNISRDIANNELPVIGTLIELRSSLLAQESFAGKYIILRDPAFIDLFHQRQAEAQASLTMLERTPPTSDLKELKRLYLEYQKASEKLFSGHSASNGALRTPALRVLNAIDTSYLKRRDKLKVVLARADEQQKRTVWWTIAISCTGFLLAIGVAPVVTYRTFGAIRELQSATHRIAAGDFDYRPEVPYGDEISDLARDFTKMAARLKVLEQMSLDASPLTRLPGNIAIERVLEERLQSGAPFAFCYADLDNFKPYGDHYGYAKGSELLRLTGDLIQAAVKENGGSEGFVGHVGGDDFVMVIPVDLVTPVCEEVIRSFNAEVAKHYSPEDLRAGGIEGSDRYGVHRFFPVMTISIAVIVCGRDQFASAVEIARAAAKVKDRAKGKTGSTYLIGTPESEKA</sequence>
<organism evidence="6 7">
    <name type="scientific">Geomonas terrae</name>
    <dbReference type="NCBI Taxonomy" id="2562681"/>
    <lineage>
        <taxon>Bacteria</taxon>
        <taxon>Pseudomonadati</taxon>
        <taxon>Thermodesulfobacteriota</taxon>
        <taxon>Desulfuromonadia</taxon>
        <taxon>Geobacterales</taxon>
        <taxon>Geobacteraceae</taxon>
        <taxon>Geomonas</taxon>
    </lineage>
</organism>
<keyword evidence="3" id="KW-1133">Transmembrane helix</keyword>
<feature type="domain" description="GGDEF" evidence="5">
    <location>
        <begin position="288"/>
        <end position="443"/>
    </location>
</feature>
<evidence type="ECO:0000259" key="4">
    <source>
        <dbReference type="PROSITE" id="PS50885"/>
    </source>
</evidence>
<dbReference type="GO" id="GO:0052621">
    <property type="term" value="F:diguanylate cyclase activity"/>
    <property type="evidence" value="ECO:0007669"/>
    <property type="project" value="UniProtKB-EC"/>
</dbReference>
<dbReference type="InterPro" id="IPR029787">
    <property type="entry name" value="Nucleotide_cyclase"/>
</dbReference>
<dbReference type="RefSeq" id="WP_135868823.1">
    <property type="nucleotide sequence ID" value="NZ_SRSC01000001.1"/>
</dbReference>
<proteinExistence type="predicted"/>
<dbReference type="InterPro" id="IPR050469">
    <property type="entry name" value="Diguanylate_Cyclase"/>
</dbReference>
<comment type="caution">
    <text evidence="6">The sequence shown here is derived from an EMBL/GenBank/DDBJ whole genome shotgun (WGS) entry which is preliminary data.</text>
</comment>
<comment type="catalytic activity">
    <reaction evidence="2">
        <text>2 GTP = 3',3'-c-di-GMP + 2 diphosphate</text>
        <dbReference type="Rhea" id="RHEA:24898"/>
        <dbReference type="ChEBI" id="CHEBI:33019"/>
        <dbReference type="ChEBI" id="CHEBI:37565"/>
        <dbReference type="ChEBI" id="CHEBI:58805"/>
        <dbReference type="EC" id="2.7.7.65"/>
    </reaction>
</comment>
<dbReference type="InterPro" id="IPR003660">
    <property type="entry name" value="HAMP_dom"/>
</dbReference>
<dbReference type="EC" id="2.7.7.65" evidence="1"/>
<dbReference type="PROSITE" id="PS50887">
    <property type="entry name" value="GGDEF"/>
    <property type="match status" value="1"/>
</dbReference>
<dbReference type="PANTHER" id="PTHR45138:SF9">
    <property type="entry name" value="DIGUANYLATE CYCLASE DGCM-RELATED"/>
    <property type="match status" value="1"/>
</dbReference>
<dbReference type="GO" id="GO:0043709">
    <property type="term" value="P:cell adhesion involved in single-species biofilm formation"/>
    <property type="evidence" value="ECO:0007669"/>
    <property type="project" value="TreeGrafter"/>
</dbReference>
<dbReference type="Pfam" id="PF00672">
    <property type="entry name" value="HAMP"/>
    <property type="match status" value="1"/>
</dbReference>
<accession>A0A4S1CLP2</accession>
<keyword evidence="7" id="KW-1185">Reference proteome</keyword>
<dbReference type="GO" id="GO:0007165">
    <property type="term" value="P:signal transduction"/>
    <property type="evidence" value="ECO:0007669"/>
    <property type="project" value="InterPro"/>
</dbReference>
<name>A0A4S1CLP2_9BACT</name>
<evidence type="ECO:0000259" key="5">
    <source>
        <dbReference type="PROSITE" id="PS50887"/>
    </source>
</evidence>
<feature type="domain" description="HAMP" evidence="4">
    <location>
        <begin position="207"/>
        <end position="259"/>
    </location>
</feature>
<evidence type="ECO:0000256" key="3">
    <source>
        <dbReference type="SAM" id="Phobius"/>
    </source>
</evidence>
<dbReference type="Pfam" id="PF00990">
    <property type="entry name" value="GGDEF"/>
    <property type="match status" value="1"/>
</dbReference>
<dbReference type="SMART" id="SM00304">
    <property type="entry name" value="HAMP"/>
    <property type="match status" value="1"/>
</dbReference>
<dbReference type="Gene3D" id="6.10.340.10">
    <property type="match status" value="1"/>
</dbReference>
<reference evidence="6 7" key="1">
    <citation type="submission" date="2019-04" db="EMBL/GenBank/DDBJ databases">
        <title>Geobacter oryzae sp. nov., ferric-reducing bacteria isolated from paddy soil.</title>
        <authorList>
            <person name="Xu Z."/>
            <person name="Masuda Y."/>
            <person name="Itoh H."/>
            <person name="Senoo K."/>
        </authorList>
    </citation>
    <scope>NUCLEOTIDE SEQUENCE [LARGE SCALE GENOMIC DNA]</scope>
    <source>
        <strain evidence="6 7">Red111</strain>
    </source>
</reference>